<protein>
    <submittedName>
        <fullName evidence="1">Uncharacterized protein</fullName>
    </submittedName>
</protein>
<comment type="caution">
    <text evidence="1">The sequence shown here is derived from an EMBL/GenBank/DDBJ whole genome shotgun (WGS) entry which is preliminary data.</text>
</comment>
<evidence type="ECO:0000313" key="2">
    <source>
        <dbReference type="Proteomes" id="UP000749646"/>
    </source>
</evidence>
<accession>A0A9P6STJ1</accession>
<dbReference type="EMBL" id="JAAAHW010000601">
    <property type="protein sequence ID" value="KAG0000713.1"/>
    <property type="molecule type" value="Genomic_DNA"/>
</dbReference>
<dbReference type="Proteomes" id="UP000749646">
    <property type="component" value="Unassembled WGS sequence"/>
</dbReference>
<organism evidence="1 2">
    <name type="scientific">Modicella reniformis</name>
    <dbReference type="NCBI Taxonomy" id="1440133"/>
    <lineage>
        <taxon>Eukaryota</taxon>
        <taxon>Fungi</taxon>
        <taxon>Fungi incertae sedis</taxon>
        <taxon>Mucoromycota</taxon>
        <taxon>Mortierellomycotina</taxon>
        <taxon>Mortierellomycetes</taxon>
        <taxon>Mortierellales</taxon>
        <taxon>Mortierellaceae</taxon>
        <taxon>Modicella</taxon>
    </lineage>
</organism>
<reference evidence="1" key="1">
    <citation type="journal article" date="2020" name="Fungal Divers.">
        <title>Resolving the Mortierellaceae phylogeny through synthesis of multi-gene phylogenetics and phylogenomics.</title>
        <authorList>
            <person name="Vandepol N."/>
            <person name="Liber J."/>
            <person name="Desiro A."/>
            <person name="Na H."/>
            <person name="Kennedy M."/>
            <person name="Barry K."/>
            <person name="Grigoriev I.V."/>
            <person name="Miller A.N."/>
            <person name="O'Donnell K."/>
            <person name="Stajich J.E."/>
            <person name="Bonito G."/>
        </authorList>
    </citation>
    <scope>NUCLEOTIDE SEQUENCE</scope>
    <source>
        <strain evidence="1">MES-2147</strain>
    </source>
</reference>
<gene>
    <name evidence="1" type="ORF">BGZ65_004127</name>
</gene>
<sequence>MLTTFSKTLRALESYLKIKDQGRVLGNLNRVATPEGHVKWVCFDHYKVNYQESAIQQLREIVEENGGRFMEEKGRVEFKISSNVLAREFYNTMIEARKIQELDITLEWDATTDDDLQVLSNVITTSFLRKSSFSWRQDLEWTVLLLLLLVEWLY</sequence>
<keyword evidence="2" id="KW-1185">Reference proteome</keyword>
<dbReference type="OrthoDB" id="2432435at2759"/>
<name>A0A9P6STJ1_9FUNG</name>
<evidence type="ECO:0000313" key="1">
    <source>
        <dbReference type="EMBL" id="KAG0000713.1"/>
    </source>
</evidence>
<proteinExistence type="predicted"/>
<dbReference type="AlphaFoldDB" id="A0A9P6STJ1"/>